<gene>
    <name evidence="2" type="ORF">GLYMA_10G095000</name>
</gene>
<reference evidence="2 3" key="1">
    <citation type="journal article" date="2010" name="Nature">
        <title>Genome sequence of the palaeopolyploid soybean.</title>
        <authorList>
            <person name="Schmutz J."/>
            <person name="Cannon S.B."/>
            <person name="Schlueter J."/>
            <person name="Ma J."/>
            <person name="Mitros T."/>
            <person name="Nelson W."/>
            <person name="Hyten D.L."/>
            <person name="Song Q."/>
            <person name="Thelen J.J."/>
            <person name="Cheng J."/>
            <person name="Xu D."/>
            <person name="Hellsten U."/>
            <person name="May G.D."/>
            <person name="Yu Y."/>
            <person name="Sakurai T."/>
            <person name="Umezawa T."/>
            <person name="Bhattacharyya M.K."/>
            <person name="Sandhu D."/>
            <person name="Valliyodan B."/>
            <person name="Lindquist E."/>
            <person name="Peto M."/>
            <person name="Grant D."/>
            <person name="Shu S."/>
            <person name="Goodstein D."/>
            <person name="Barry K."/>
            <person name="Futrell-Griggs M."/>
            <person name="Abernathy B."/>
            <person name="Du J."/>
            <person name="Tian Z."/>
            <person name="Zhu L."/>
            <person name="Gill N."/>
            <person name="Joshi T."/>
            <person name="Libault M."/>
            <person name="Sethuraman A."/>
            <person name="Zhang X.-C."/>
            <person name="Shinozaki K."/>
            <person name="Nguyen H.T."/>
            <person name="Wing R.A."/>
            <person name="Cregan P."/>
            <person name="Specht J."/>
            <person name="Grimwood J."/>
            <person name="Rokhsar D."/>
            <person name="Stacey G."/>
            <person name="Shoemaker R.C."/>
            <person name="Jackson S.A."/>
        </authorList>
    </citation>
    <scope>NUCLEOTIDE SEQUENCE</scope>
    <source>
        <strain evidence="3">cv. Williams 82</strain>
        <tissue evidence="2">Callus</tissue>
    </source>
</reference>
<dbReference type="AlphaFoldDB" id="A0A0R0I259"/>
<dbReference type="Proteomes" id="UP000008827">
    <property type="component" value="Chromosome 10"/>
</dbReference>
<accession>A0A0R0I259</accession>
<reference evidence="2" key="3">
    <citation type="submission" date="2018-07" db="EMBL/GenBank/DDBJ databases">
        <title>WGS assembly of Glycine max.</title>
        <authorList>
            <person name="Schmutz J."/>
            <person name="Cannon S."/>
            <person name="Schlueter J."/>
            <person name="Ma J."/>
            <person name="Mitros T."/>
            <person name="Nelson W."/>
            <person name="Hyten D."/>
            <person name="Song Q."/>
            <person name="Thelen J."/>
            <person name="Cheng J."/>
            <person name="Xu D."/>
            <person name="Hellsten U."/>
            <person name="May G."/>
            <person name="Yu Y."/>
            <person name="Sakurai T."/>
            <person name="Umezawa T."/>
            <person name="Bhattacharyya M."/>
            <person name="Sandhu D."/>
            <person name="Valliyodan B."/>
            <person name="Lindquist E."/>
            <person name="Peto M."/>
            <person name="Grant D."/>
            <person name="Shu S."/>
            <person name="Goodstein D."/>
            <person name="Barry K."/>
            <person name="Futrell-Griggs M."/>
            <person name="Abernathy B."/>
            <person name="Du J."/>
            <person name="Tian Z."/>
            <person name="Zhu L."/>
            <person name="Gill N."/>
            <person name="Joshi T."/>
            <person name="Libault M."/>
            <person name="Sethuraman A."/>
            <person name="Zhang X."/>
            <person name="Shinozaki K."/>
            <person name="Nguyen H."/>
            <person name="Wing R."/>
            <person name="Cregan P."/>
            <person name="Specht J."/>
            <person name="Grimwood J."/>
            <person name="Rokhsar D."/>
            <person name="Stacey G."/>
            <person name="Shoemaker R."/>
            <person name="Jackson S."/>
        </authorList>
    </citation>
    <scope>NUCLEOTIDE SEQUENCE</scope>
    <source>
        <tissue evidence="2">Callus</tissue>
    </source>
</reference>
<dbReference type="PANTHER" id="PTHR37610">
    <property type="entry name" value="CCHC-TYPE DOMAIN-CONTAINING PROTEIN"/>
    <property type="match status" value="1"/>
</dbReference>
<feature type="domain" description="Retrotransposon Copia-like N-terminal" evidence="1">
    <location>
        <begin position="20"/>
        <end position="44"/>
    </location>
</feature>
<dbReference type="EMBL" id="CM000843">
    <property type="protein sequence ID" value="KRH33044.1"/>
    <property type="molecule type" value="Genomic_DNA"/>
</dbReference>
<sequence>MDPSNPYFFHPSDHPGHMLSKLMIHALIAKNKIGFIDGSIQSPPKKDKPSEFALWNQCKIMILSWLTHSVEPDLAKGVIHAKTTHHEEDQLMQFLMGLNDTYNTVRTNILMMSPLPNVRQAYSLVI</sequence>
<evidence type="ECO:0000313" key="2">
    <source>
        <dbReference type="EMBL" id="KRH33044.1"/>
    </source>
</evidence>
<dbReference type="PANTHER" id="PTHR37610:SF60">
    <property type="entry name" value="RETROTRANSPOSON COPIA-LIKE N-TERMINAL DOMAIN-CONTAINING PROTEIN"/>
    <property type="match status" value="1"/>
</dbReference>
<keyword evidence="4" id="KW-1185">Reference proteome</keyword>
<proteinExistence type="predicted"/>
<dbReference type="Pfam" id="PF14244">
    <property type="entry name" value="Retrotran_gag_3"/>
    <property type="match status" value="1"/>
</dbReference>
<evidence type="ECO:0000313" key="4">
    <source>
        <dbReference type="Proteomes" id="UP000008827"/>
    </source>
</evidence>
<protein>
    <recommendedName>
        <fullName evidence="1">Retrotransposon Copia-like N-terminal domain-containing protein</fullName>
    </recommendedName>
</protein>
<evidence type="ECO:0000259" key="1">
    <source>
        <dbReference type="Pfam" id="PF14244"/>
    </source>
</evidence>
<dbReference type="InterPro" id="IPR029472">
    <property type="entry name" value="Copia-like_N"/>
</dbReference>
<organism evidence="2">
    <name type="scientific">Glycine max</name>
    <name type="common">Soybean</name>
    <name type="synonym">Glycine hispida</name>
    <dbReference type="NCBI Taxonomy" id="3847"/>
    <lineage>
        <taxon>Eukaryota</taxon>
        <taxon>Viridiplantae</taxon>
        <taxon>Streptophyta</taxon>
        <taxon>Embryophyta</taxon>
        <taxon>Tracheophyta</taxon>
        <taxon>Spermatophyta</taxon>
        <taxon>Magnoliopsida</taxon>
        <taxon>eudicotyledons</taxon>
        <taxon>Gunneridae</taxon>
        <taxon>Pentapetalae</taxon>
        <taxon>rosids</taxon>
        <taxon>fabids</taxon>
        <taxon>Fabales</taxon>
        <taxon>Fabaceae</taxon>
        <taxon>Papilionoideae</taxon>
        <taxon>50 kb inversion clade</taxon>
        <taxon>NPAAA clade</taxon>
        <taxon>indigoferoid/millettioid clade</taxon>
        <taxon>Phaseoleae</taxon>
        <taxon>Glycine</taxon>
        <taxon>Glycine subgen. Soja</taxon>
    </lineage>
</organism>
<dbReference type="EnsemblPlants" id="KRH33044">
    <property type="protein sequence ID" value="KRH33044"/>
    <property type="gene ID" value="GLYMA_10G095000"/>
</dbReference>
<dbReference type="OMA" id="NCACACD"/>
<evidence type="ECO:0000313" key="3">
    <source>
        <dbReference type="EnsemblPlants" id="KRH33044"/>
    </source>
</evidence>
<reference evidence="3" key="2">
    <citation type="submission" date="2018-02" db="UniProtKB">
        <authorList>
            <consortium name="EnsemblPlants"/>
        </authorList>
    </citation>
    <scope>IDENTIFICATION</scope>
    <source>
        <strain evidence="3">Williams 82</strain>
    </source>
</reference>
<dbReference type="Gramene" id="KRH33044">
    <property type="protein sequence ID" value="KRH33044"/>
    <property type="gene ID" value="GLYMA_10G095000"/>
</dbReference>
<dbReference type="InParanoid" id="A0A0R0I259"/>
<name>A0A0R0I259_SOYBN</name>